<feature type="compositionally biased region" description="Low complexity" evidence="5">
    <location>
        <begin position="375"/>
        <end position="389"/>
    </location>
</feature>
<dbReference type="OrthoDB" id="165382at2759"/>
<feature type="compositionally biased region" description="Acidic residues" evidence="5">
    <location>
        <begin position="680"/>
        <end position="707"/>
    </location>
</feature>
<name>A0A9W6ZUC5_9STRA</name>
<feature type="transmembrane region" description="Helical" evidence="6">
    <location>
        <begin position="69"/>
        <end position="87"/>
    </location>
</feature>
<dbReference type="EMBL" id="BRXW01000458">
    <property type="protein sequence ID" value="GMH56895.1"/>
    <property type="molecule type" value="Genomic_DNA"/>
</dbReference>
<dbReference type="PANTHER" id="PTHR12570:SF9">
    <property type="entry name" value="MAGNESIUM TRANSPORTER NIPA8-RELATED"/>
    <property type="match status" value="1"/>
</dbReference>
<feature type="transmembrane region" description="Helical" evidence="6">
    <location>
        <begin position="121"/>
        <end position="138"/>
    </location>
</feature>
<dbReference type="SUPFAM" id="SSF103481">
    <property type="entry name" value="Multidrug resistance efflux transporter EmrE"/>
    <property type="match status" value="1"/>
</dbReference>
<dbReference type="AlphaFoldDB" id="A0A9W6ZUC5"/>
<evidence type="ECO:0000256" key="6">
    <source>
        <dbReference type="SAM" id="Phobius"/>
    </source>
</evidence>
<reference evidence="8" key="1">
    <citation type="journal article" date="2023" name="Commun. Biol.">
        <title>Genome analysis of Parmales, the sister group of diatoms, reveals the evolutionary specialization of diatoms from phago-mixotrophs to photoautotrophs.</title>
        <authorList>
            <person name="Ban H."/>
            <person name="Sato S."/>
            <person name="Yoshikawa S."/>
            <person name="Yamada K."/>
            <person name="Nakamura Y."/>
            <person name="Ichinomiya M."/>
            <person name="Sato N."/>
            <person name="Blanc-Mathieu R."/>
            <person name="Endo H."/>
            <person name="Kuwata A."/>
            <person name="Ogata H."/>
        </authorList>
    </citation>
    <scope>NUCLEOTIDE SEQUENCE [LARGE SCALE GENOMIC DNA]</scope>
    <source>
        <strain evidence="8">NIES 3700</strain>
    </source>
</reference>
<feature type="transmembrane region" description="Helical" evidence="6">
    <location>
        <begin position="303"/>
        <end position="321"/>
    </location>
</feature>
<protein>
    <recommendedName>
        <fullName evidence="9">Magnesium transporter</fullName>
    </recommendedName>
</protein>
<feature type="region of interest" description="Disordered" evidence="5">
    <location>
        <begin position="652"/>
        <end position="722"/>
    </location>
</feature>
<proteinExistence type="predicted"/>
<feature type="transmembrane region" description="Helical" evidence="6">
    <location>
        <begin position="196"/>
        <end position="217"/>
    </location>
</feature>
<dbReference type="InterPro" id="IPR037185">
    <property type="entry name" value="EmrE-like"/>
</dbReference>
<evidence type="ECO:0000256" key="1">
    <source>
        <dbReference type="ARBA" id="ARBA00004141"/>
    </source>
</evidence>
<keyword evidence="2 6" id="KW-0812">Transmembrane</keyword>
<feature type="transmembrane region" description="Helical" evidence="6">
    <location>
        <begin position="237"/>
        <end position="258"/>
    </location>
</feature>
<evidence type="ECO:0000256" key="5">
    <source>
        <dbReference type="SAM" id="MobiDB-lite"/>
    </source>
</evidence>
<evidence type="ECO:0000256" key="4">
    <source>
        <dbReference type="ARBA" id="ARBA00023136"/>
    </source>
</evidence>
<feature type="region of interest" description="Disordered" evidence="5">
    <location>
        <begin position="1"/>
        <end position="23"/>
    </location>
</feature>
<evidence type="ECO:0000256" key="2">
    <source>
        <dbReference type="ARBA" id="ARBA00022692"/>
    </source>
</evidence>
<dbReference type="Proteomes" id="UP001165122">
    <property type="component" value="Unassembled WGS sequence"/>
</dbReference>
<dbReference type="Pfam" id="PF05653">
    <property type="entry name" value="Mg_trans_NIPA"/>
    <property type="match status" value="1"/>
</dbReference>
<feature type="compositionally biased region" description="Polar residues" evidence="5">
    <location>
        <begin position="1"/>
        <end position="10"/>
    </location>
</feature>
<gene>
    <name evidence="7" type="ORF">TrLO_g11294</name>
</gene>
<evidence type="ECO:0000313" key="7">
    <source>
        <dbReference type="EMBL" id="GMH56895.1"/>
    </source>
</evidence>
<feature type="compositionally biased region" description="Basic and acidic residues" evidence="5">
    <location>
        <begin position="659"/>
        <end position="679"/>
    </location>
</feature>
<accession>A0A9W6ZUC5</accession>
<sequence>MKFGHTLTSEQHNKDSNSDLDSMEAGHRLSADDYDFDEEDWGMTDDTDELTQGGGSERFKGKGKWVKRFGALMFIIGGVLNFMSFGFAAQSLLASLGSVQFVSNVVFGKFVLGEMVTAKTWLATLVICVGNMLIVYFSNRDSKEYTAGELFMAYSQDYKWYCLAVLILLFIIQKTYNCFKSMADVKLKITGFIPNYYKTVMAVCYALFSAILGTQQMLQAKCLSELLRMTFSGNNQFFNPFTYGVIFVYIIATVFWLYRMNEALQRYDGLFIIPVLQVFWLVFTIVSGGIYFQEFHHFSQTQMIGFVAGVLVVFLGVYLLMPSDKDDDQHHQMHDVRMGYGDERDSDLFPDLDVEINEDFNSNRRRKHSSDPEVPEGLPPLGEGIPSSSTSSAKPRTGSVNTEDGRGGKGRTSSLDSGNNVPGKGNKKKSMAFGFYDPKRKTRTRLLSFGFMPVVSMDRKVNKFTDWTIEKKKYWKPVQKVGRHVLRFTPLGLGSKGSEESLFEVELRRRTLTQDGVVDSRGNVVDMTKINEEWEKNNPRAASPVGKQRRGSGIGGANLKNDLARGMEHRRSFSQPPEDIARLMKNTRDDLGWGKKGKAVLDGGVGASKGESMDVAVGNFKGDMRRMDMEGGKEDHSDENVIERGVRKMSDAIEGLFESNKDKDEGRDSGTHEESRDILGGEETDDDLSVVGEGLEDETDDDDEAEEGGGGRQDPLRKGTKS</sequence>
<feature type="compositionally biased region" description="Polar residues" evidence="5">
    <location>
        <begin position="390"/>
        <end position="402"/>
    </location>
</feature>
<dbReference type="PANTHER" id="PTHR12570">
    <property type="match status" value="1"/>
</dbReference>
<evidence type="ECO:0008006" key="9">
    <source>
        <dbReference type="Google" id="ProtNLM"/>
    </source>
</evidence>
<keyword evidence="8" id="KW-1185">Reference proteome</keyword>
<organism evidence="7 8">
    <name type="scientific">Triparma laevis f. longispina</name>
    <dbReference type="NCBI Taxonomy" id="1714387"/>
    <lineage>
        <taxon>Eukaryota</taxon>
        <taxon>Sar</taxon>
        <taxon>Stramenopiles</taxon>
        <taxon>Ochrophyta</taxon>
        <taxon>Bolidophyceae</taxon>
        <taxon>Parmales</taxon>
        <taxon>Triparmaceae</taxon>
        <taxon>Triparma</taxon>
    </lineage>
</organism>
<dbReference type="GO" id="GO:0015095">
    <property type="term" value="F:magnesium ion transmembrane transporter activity"/>
    <property type="evidence" value="ECO:0007669"/>
    <property type="project" value="InterPro"/>
</dbReference>
<evidence type="ECO:0000313" key="8">
    <source>
        <dbReference type="Proteomes" id="UP001165122"/>
    </source>
</evidence>
<evidence type="ECO:0000256" key="3">
    <source>
        <dbReference type="ARBA" id="ARBA00022989"/>
    </source>
</evidence>
<feature type="transmembrane region" description="Helical" evidence="6">
    <location>
        <begin position="158"/>
        <end position="176"/>
    </location>
</feature>
<feature type="transmembrane region" description="Helical" evidence="6">
    <location>
        <begin position="270"/>
        <end position="291"/>
    </location>
</feature>
<dbReference type="GO" id="GO:0016020">
    <property type="term" value="C:membrane"/>
    <property type="evidence" value="ECO:0007669"/>
    <property type="project" value="UniProtKB-SubCell"/>
</dbReference>
<feature type="region of interest" description="Disordered" evidence="5">
    <location>
        <begin position="360"/>
        <end position="434"/>
    </location>
</feature>
<keyword evidence="4 6" id="KW-0472">Membrane</keyword>
<feature type="region of interest" description="Disordered" evidence="5">
    <location>
        <begin position="539"/>
        <end position="560"/>
    </location>
</feature>
<comment type="caution">
    <text evidence="7">The sequence shown here is derived from an EMBL/GenBank/DDBJ whole genome shotgun (WGS) entry which is preliminary data.</text>
</comment>
<keyword evidence="3 6" id="KW-1133">Transmembrane helix</keyword>
<dbReference type="InterPro" id="IPR008521">
    <property type="entry name" value="Mg_trans_NIPA"/>
</dbReference>
<comment type="subcellular location">
    <subcellularLocation>
        <location evidence="1">Membrane</location>
        <topology evidence="1">Multi-pass membrane protein</topology>
    </subcellularLocation>
</comment>